<sequence length="215" mass="24220">MKISSIFILSISSLFILACNSEPRKLPILGSREPVEKTVDGKTVVDTIYQTIPAFSFMNQDSAIINNDSLKNSIYVADFFFTSCPSICPIMSKNLLTVYEKYKGNPEVRFLSHTIDPKYDTIPVLKKYADKLGVKGTQWSFLLGSKDSVYLLAKNGYMSYSKENDSIPGGYEHSGYFLLVDKDKRIRGAYDGTDKDQVAQMSKDMDVLLSEYHPK</sequence>
<dbReference type="InterPro" id="IPR013766">
    <property type="entry name" value="Thioredoxin_domain"/>
</dbReference>
<feature type="domain" description="Thioredoxin" evidence="3">
    <location>
        <begin position="46"/>
        <end position="210"/>
    </location>
</feature>
<keyword evidence="5" id="KW-1185">Reference proteome</keyword>
<dbReference type="CDD" id="cd02968">
    <property type="entry name" value="SCO"/>
    <property type="match status" value="1"/>
</dbReference>
<keyword evidence="2" id="KW-0186">Copper</keyword>
<proteinExistence type="inferred from homology"/>
<dbReference type="Pfam" id="PF02630">
    <property type="entry name" value="SCO1-SenC"/>
    <property type="match status" value="1"/>
</dbReference>
<dbReference type="PROSITE" id="PS51257">
    <property type="entry name" value="PROKAR_LIPOPROTEIN"/>
    <property type="match status" value="1"/>
</dbReference>
<dbReference type="Proteomes" id="UP000660024">
    <property type="component" value="Unassembled WGS sequence"/>
</dbReference>
<name>A0ABS1BM76_9SPHI</name>
<evidence type="ECO:0000313" key="5">
    <source>
        <dbReference type="Proteomes" id="UP000660024"/>
    </source>
</evidence>
<comment type="similarity">
    <text evidence="1">Belongs to the SCO1/2 family.</text>
</comment>
<dbReference type="PANTHER" id="PTHR12151">
    <property type="entry name" value="ELECTRON TRANSPORT PROTIN SCO1/SENC FAMILY MEMBER"/>
    <property type="match status" value="1"/>
</dbReference>
<evidence type="ECO:0000313" key="4">
    <source>
        <dbReference type="EMBL" id="MBK0384003.1"/>
    </source>
</evidence>
<dbReference type="SUPFAM" id="SSF52833">
    <property type="entry name" value="Thioredoxin-like"/>
    <property type="match status" value="1"/>
</dbReference>
<dbReference type="PANTHER" id="PTHR12151:SF25">
    <property type="entry name" value="LINALOOL DEHYDRATASE_ISOMERASE DOMAIN-CONTAINING PROTEIN"/>
    <property type="match status" value="1"/>
</dbReference>
<comment type="caution">
    <text evidence="4">The sequence shown here is derived from an EMBL/GenBank/DDBJ whole genome shotgun (WGS) entry which is preliminary data.</text>
</comment>
<dbReference type="InterPro" id="IPR036249">
    <property type="entry name" value="Thioredoxin-like_sf"/>
</dbReference>
<protein>
    <submittedName>
        <fullName evidence="4">SCO family protein</fullName>
    </submittedName>
</protein>
<gene>
    <name evidence="4" type="ORF">I5M32_13625</name>
</gene>
<accession>A0ABS1BM76</accession>
<evidence type="ECO:0000256" key="2">
    <source>
        <dbReference type="ARBA" id="ARBA00023008"/>
    </source>
</evidence>
<organism evidence="4 5">
    <name type="scientific">Pedobacter segetis</name>
    <dbReference type="NCBI Taxonomy" id="2793069"/>
    <lineage>
        <taxon>Bacteria</taxon>
        <taxon>Pseudomonadati</taxon>
        <taxon>Bacteroidota</taxon>
        <taxon>Sphingobacteriia</taxon>
        <taxon>Sphingobacteriales</taxon>
        <taxon>Sphingobacteriaceae</taxon>
        <taxon>Pedobacter</taxon>
    </lineage>
</organism>
<dbReference type="RefSeq" id="WP_200587315.1">
    <property type="nucleotide sequence ID" value="NZ_JAEHFY010000020.1"/>
</dbReference>
<dbReference type="EMBL" id="JAEHFY010000020">
    <property type="protein sequence ID" value="MBK0384003.1"/>
    <property type="molecule type" value="Genomic_DNA"/>
</dbReference>
<evidence type="ECO:0000259" key="3">
    <source>
        <dbReference type="PROSITE" id="PS51352"/>
    </source>
</evidence>
<dbReference type="InterPro" id="IPR003782">
    <property type="entry name" value="SCO1/SenC"/>
</dbReference>
<evidence type="ECO:0000256" key="1">
    <source>
        <dbReference type="ARBA" id="ARBA00010996"/>
    </source>
</evidence>
<dbReference type="PROSITE" id="PS51352">
    <property type="entry name" value="THIOREDOXIN_2"/>
    <property type="match status" value="1"/>
</dbReference>
<dbReference type="Gene3D" id="3.40.30.10">
    <property type="entry name" value="Glutaredoxin"/>
    <property type="match status" value="1"/>
</dbReference>
<reference evidence="4 5" key="1">
    <citation type="submission" date="2020-12" db="EMBL/GenBank/DDBJ databases">
        <title>Bacterial novel species Pedobacter sp. SD-b isolated from soil.</title>
        <authorList>
            <person name="Jung H.-Y."/>
        </authorList>
    </citation>
    <scope>NUCLEOTIDE SEQUENCE [LARGE SCALE GENOMIC DNA]</scope>
    <source>
        <strain evidence="4 5">SD-b</strain>
    </source>
</reference>